<dbReference type="InterPro" id="IPR012724">
    <property type="entry name" value="DnaJ"/>
</dbReference>
<feature type="repeat" description="CXXCXGXG motif" evidence="9">
    <location>
        <begin position="184"/>
        <end position="191"/>
    </location>
</feature>
<name>A0ABU9D6Y4_9PROT</name>
<feature type="domain" description="J" evidence="12">
    <location>
        <begin position="5"/>
        <end position="70"/>
    </location>
</feature>
<dbReference type="InterPro" id="IPR001305">
    <property type="entry name" value="HSP_DnaJ_Cys-rich_dom"/>
</dbReference>
<keyword evidence="15" id="KW-1185">Reference proteome</keyword>
<dbReference type="InterPro" id="IPR001623">
    <property type="entry name" value="DnaJ_domain"/>
</dbReference>
<dbReference type="HAMAP" id="MF_01152">
    <property type="entry name" value="DnaJ"/>
    <property type="match status" value="1"/>
</dbReference>
<gene>
    <name evidence="9 14" type="primary">dnaJ</name>
    <name evidence="14" type="ORF">WOB96_05920</name>
</gene>
<reference evidence="14 15" key="1">
    <citation type="submission" date="2024-04" db="EMBL/GenBank/DDBJ databases">
        <authorList>
            <person name="Abashina T."/>
            <person name="Shaikin A."/>
        </authorList>
    </citation>
    <scope>NUCLEOTIDE SEQUENCE [LARGE SCALE GENOMIC DNA]</scope>
    <source>
        <strain evidence="14 15">AAFK</strain>
    </source>
</reference>
<keyword evidence="6 9" id="KW-0862">Zinc</keyword>
<evidence type="ECO:0000256" key="4">
    <source>
        <dbReference type="ARBA" id="ARBA00022737"/>
    </source>
</evidence>
<dbReference type="CDD" id="cd10747">
    <property type="entry name" value="DnaJ_C"/>
    <property type="match status" value="1"/>
</dbReference>
<comment type="subcellular location">
    <subcellularLocation>
        <location evidence="9">Cytoplasm</location>
    </subcellularLocation>
</comment>
<organism evidence="14 15">
    <name type="scientific">Thermithiobacillus plumbiphilus</name>
    <dbReference type="NCBI Taxonomy" id="1729899"/>
    <lineage>
        <taxon>Bacteria</taxon>
        <taxon>Pseudomonadati</taxon>
        <taxon>Pseudomonadota</taxon>
        <taxon>Acidithiobacillia</taxon>
        <taxon>Acidithiobacillales</taxon>
        <taxon>Thermithiobacillaceae</taxon>
        <taxon>Thermithiobacillus</taxon>
    </lineage>
</organism>
<dbReference type="EMBL" id="JBBPCO010000004">
    <property type="protein sequence ID" value="MEK8089300.1"/>
    <property type="molecule type" value="Genomic_DNA"/>
</dbReference>
<feature type="binding site" evidence="9">
    <location>
        <position position="165"/>
    </location>
    <ligand>
        <name>Zn(2+)</name>
        <dbReference type="ChEBI" id="CHEBI:29105"/>
        <label>2</label>
    </ligand>
</feature>
<evidence type="ECO:0000259" key="12">
    <source>
        <dbReference type="PROSITE" id="PS50076"/>
    </source>
</evidence>
<keyword evidence="4 9" id="KW-0677">Repeat</keyword>
<dbReference type="Pfam" id="PF01556">
    <property type="entry name" value="DnaJ_C"/>
    <property type="match status" value="1"/>
</dbReference>
<feature type="region of interest" description="Disordered" evidence="11">
    <location>
        <begin position="346"/>
        <end position="366"/>
    </location>
</feature>
<dbReference type="PROSITE" id="PS51188">
    <property type="entry name" value="ZF_CR"/>
    <property type="match status" value="1"/>
</dbReference>
<dbReference type="Proteomes" id="UP001446205">
    <property type="component" value="Unassembled WGS sequence"/>
</dbReference>
<dbReference type="InterPro" id="IPR018253">
    <property type="entry name" value="DnaJ_domain_CS"/>
</dbReference>
<dbReference type="NCBIfam" id="TIGR02349">
    <property type="entry name" value="DnaJ_bact"/>
    <property type="match status" value="1"/>
</dbReference>
<dbReference type="PRINTS" id="PR00625">
    <property type="entry name" value="JDOMAIN"/>
</dbReference>
<evidence type="ECO:0000256" key="7">
    <source>
        <dbReference type="ARBA" id="ARBA00023016"/>
    </source>
</evidence>
<evidence type="ECO:0000256" key="3">
    <source>
        <dbReference type="ARBA" id="ARBA00022723"/>
    </source>
</evidence>
<keyword evidence="14" id="KW-0560">Oxidoreductase</keyword>
<feature type="binding site" evidence="9">
    <location>
        <position position="162"/>
    </location>
    <ligand>
        <name>Zn(2+)</name>
        <dbReference type="ChEBI" id="CHEBI:29105"/>
        <label>2</label>
    </ligand>
</feature>
<dbReference type="NCBIfam" id="NF008035">
    <property type="entry name" value="PRK10767.1"/>
    <property type="match status" value="1"/>
</dbReference>
<evidence type="ECO:0000259" key="13">
    <source>
        <dbReference type="PROSITE" id="PS51188"/>
    </source>
</evidence>
<dbReference type="PROSITE" id="PS00636">
    <property type="entry name" value="DNAJ_1"/>
    <property type="match status" value="1"/>
</dbReference>
<dbReference type="PANTHER" id="PTHR43096">
    <property type="entry name" value="DNAJ HOMOLOG 1, MITOCHONDRIAL-RELATED"/>
    <property type="match status" value="1"/>
</dbReference>
<feature type="domain" description="CR-type" evidence="13">
    <location>
        <begin position="132"/>
        <end position="210"/>
    </location>
</feature>
<dbReference type="Gene3D" id="2.60.260.20">
    <property type="entry name" value="Urease metallochaperone UreE, N-terminal domain"/>
    <property type="match status" value="2"/>
</dbReference>
<comment type="subunit">
    <text evidence="9">Homodimer.</text>
</comment>
<feature type="repeat" description="CXXCXGXG motif" evidence="9">
    <location>
        <begin position="162"/>
        <end position="169"/>
    </location>
</feature>
<feature type="zinc finger region" description="CR-type" evidence="10">
    <location>
        <begin position="132"/>
        <end position="210"/>
    </location>
</feature>
<dbReference type="Gene3D" id="2.10.230.10">
    <property type="entry name" value="Heat shock protein DnaJ, cysteine-rich domain"/>
    <property type="match status" value="1"/>
</dbReference>
<keyword evidence="2 9" id="KW-0235">DNA replication</keyword>
<evidence type="ECO:0000313" key="14">
    <source>
        <dbReference type="EMBL" id="MEK8089300.1"/>
    </source>
</evidence>
<sequence>MSKRDYYEILGVGRSASDVELKTAYRRLAMKYHPDRNPDDPQAEEHFKEVCEAYEVLADAQKRAAYDQFGHAGVGAGEGGFGGGFGGFGGLGDIFNDIFGDAFGRGFGGGQSHRGADLRYNLDLSLEEAALGTEVKIQVPSSERCDVCEGTGAKPGTKPETCVTCGGMGQVRASQGFFSVTRTCPSCGGLGTLIRNPCTNCQGNGRVVREKTLSVKIPAGVDTGDRIRLSGEGEPGERGAARGDLYVHIRIRPHPIFKREGDNLTCEVPISFTRAALGGELDVPTLEGGAKLKIPHGTQSGQIFRLRNKGIKGVRSQVPGDLLCRVNVEVPVNLSERQRELLEAFEAENDPQGGQTPQGSSWSGKVKDFMEKMGF</sequence>
<feature type="binding site" evidence="9">
    <location>
        <position position="145"/>
    </location>
    <ligand>
        <name>Zn(2+)</name>
        <dbReference type="ChEBI" id="CHEBI:29105"/>
        <label>1</label>
    </ligand>
</feature>
<comment type="domain">
    <text evidence="9">The J domain is necessary and sufficient to stimulate DnaK ATPase activity. Zinc center 1 plays an important role in the autonomous, DnaK-independent chaperone activity of DnaJ. Zinc center 2 is essential for interaction with DnaK and for DnaJ activity.</text>
</comment>
<dbReference type="SUPFAM" id="SSF49493">
    <property type="entry name" value="HSP40/DnaJ peptide-binding domain"/>
    <property type="match status" value="2"/>
</dbReference>
<evidence type="ECO:0000256" key="6">
    <source>
        <dbReference type="ARBA" id="ARBA00022833"/>
    </source>
</evidence>
<feature type="binding site" evidence="9">
    <location>
        <position position="198"/>
    </location>
    <ligand>
        <name>Zn(2+)</name>
        <dbReference type="ChEBI" id="CHEBI:29105"/>
        <label>1</label>
    </ligand>
</feature>
<dbReference type="CDD" id="cd06257">
    <property type="entry name" value="DnaJ"/>
    <property type="match status" value="1"/>
</dbReference>
<comment type="caution">
    <text evidence="14">The sequence shown here is derived from an EMBL/GenBank/DDBJ whole genome shotgun (WGS) entry which is preliminary data.</text>
</comment>
<keyword evidence="7 9" id="KW-0346">Stress response</keyword>
<dbReference type="SUPFAM" id="SSF57938">
    <property type="entry name" value="DnaJ/Hsp40 cysteine-rich domain"/>
    <property type="match status" value="1"/>
</dbReference>
<dbReference type="CDD" id="cd10719">
    <property type="entry name" value="DnaJ_zf"/>
    <property type="match status" value="1"/>
</dbReference>
<dbReference type="InterPro" id="IPR036869">
    <property type="entry name" value="J_dom_sf"/>
</dbReference>
<dbReference type="Pfam" id="PF00226">
    <property type="entry name" value="DnaJ"/>
    <property type="match status" value="1"/>
</dbReference>
<keyword evidence="3 9" id="KW-0479">Metal-binding</keyword>
<dbReference type="Gene3D" id="1.10.287.110">
    <property type="entry name" value="DnaJ domain"/>
    <property type="match status" value="1"/>
</dbReference>
<evidence type="ECO:0000256" key="5">
    <source>
        <dbReference type="ARBA" id="ARBA00022771"/>
    </source>
</evidence>
<evidence type="ECO:0000256" key="1">
    <source>
        <dbReference type="ARBA" id="ARBA00022490"/>
    </source>
</evidence>
<feature type="binding site" evidence="9">
    <location>
        <position position="201"/>
    </location>
    <ligand>
        <name>Zn(2+)</name>
        <dbReference type="ChEBI" id="CHEBI:29105"/>
        <label>1</label>
    </ligand>
</feature>
<feature type="binding site" evidence="9">
    <location>
        <position position="187"/>
    </location>
    <ligand>
        <name>Zn(2+)</name>
        <dbReference type="ChEBI" id="CHEBI:29105"/>
        <label>2</label>
    </ligand>
</feature>
<dbReference type="SMART" id="SM00271">
    <property type="entry name" value="DnaJ"/>
    <property type="match status" value="1"/>
</dbReference>
<evidence type="ECO:0000256" key="8">
    <source>
        <dbReference type="ARBA" id="ARBA00023186"/>
    </source>
</evidence>
<feature type="binding site" evidence="9">
    <location>
        <position position="148"/>
    </location>
    <ligand>
        <name>Zn(2+)</name>
        <dbReference type="ChEBI" id="CHEBI:29105"/>
        <label>1</label>
    </ligand>
</feature>
<evidence type="ECO:0000256" key="2">
    <source>
        <dbReference type="ARBA" id="ARBA00022705"/>
    </source>
</evidence>
<dbReference type="InterPro" id="IPR008971">
    <property type="entry name" value="HSP40/DnaJ_pept-bd"/>
</dbReference>
<evidence type="ECO:0000256" key="11">
    <source>
        <dbReference type="SAM" id="MobiDB-lite"/>
    </source>
</evidence>
<evidence type="ECO:0000256" key="9">
    <source>
        <dbReference type="HAMAP-Rule" id="MF_01152"/>
    </source>
</evidence>
<protein>
    <recommendedName>
        <fullName evidence="9">Chaperone protein DnaJ</fullName>
    </recommendedName>
</protein>
<feature type="repeat" description="CXXCXGXG motif" evidence="9">
    <location>
        <begin position="198"/>
        <end position="205"/>
    </location>
</feature>
<proteinExistence type="inferred from homology"/>
<comment type="function">
    <text evidence="9">Participates actively in the response to hyperosmotic and heat shock by preventing the aggregation of stress-denatured proteins and by disaggregating proteins, also in an autonomous, DnaK-independent fashion. Unfolded proteins bind initially to DnaJ; upon interaction with the DnaJ-bound protein, DnaK hydrolyzes its bound ATP, resulting in the formation of a stable complex. GrpE releases ADP from DnaK; ATP binding to DnaK triggers the release of the substrate protein, thus completing the reaction cycle. Several rounds of ATP-dependent interactions between DnaJ, DnaK and GrpE are required for fully efficient folding. Also involved, together with DnaK and GrpE, in the DNA replication of plasmids through activation of initiation proteins.</text>
</comment>
<dbReference type="PANTHER" id="PTHR43096:SF48">
    <property type="entry name" value="CHAPERONE PROTEIN DNAJ"/>
    <property type="match status" value="1"/>
</dbReference>
<evidence type="ECO:0000256" key="10">
    <source>
        <dbReference type="PROSITE-ProRule" id="PRU00546"/>
    </source>
</evidence>
<comment type="similarity">
    <text evidence="9">Belongs to the DnaJ family.</text>
</comment>
<keyword evidence="5 9" id="KW-0863">Zinc-finger</keyword>
<evidence type="ECO:0000313" key="15">
    <source>
        <dbReference type="Proteomes" id="UP001446205"/>
    </source>
</evidence>
<dbReference type="InterPro" id="IPR002939">
    <property type="entry name" value="DnaJ_C"/>
</dbReference>
<dbReference type="PROSITE" id="PS50076">
    <property type="entry name" value="DNAJ_2"/>
    <property type="match status" value="1"/>
</dbReference>
<keyword evidence="8 9" id="KW-0143">Chaperone</keyword>
<feature type="compositionally biased region" description="Polar residues" evidence="11">
    <location>
        <begin position="352"/>
        <end position="363"/>
    </location>
</feature>
<keyword evidence="1 9" id="KW-0963">Cytoplasm</keyword>
<dbReference type="RefSeq" id="WP_341370358.1">
    <property type="nucleotide sequence ID" value="NZ_JBBPCO010000004.1"/>
</dbReference>
<comment type="cofactor">
    <cofactor evidence="9">
        <name>Zn(2+)</name>
        <dbReference type="ChEBI" id="CHEBI:29105"/>
    </cofactor>
    <text evidence="9">Binds 2 Zn(2+) ions per monomer.</text>
</comment>
<dbReference type="SUPFAM" id="SSF46565">
    <property type="entry name" value="Chaperone J-domain"/>
    <property type="match status" value="1"/>
</dbReference>
<feature type="repeat" description="CXXCXGXG motif" evidence="9">
    <location>
        <begin position="145"/>
        <end position="152"/>
    </location>
</feature>
<accession>A0ABU9D6Y4</accession>
<dbReference type="InterPro" id="IPR036410">
    <property type="entry name" value="HSP_DnaJ_Cys-rich_dom_sf"/>
</dbReference>
<feature type="binding site" evidence="9">
    <location>
        <position position="184"/>
    </location>
    <ligand>
        <name>Zn(2+)</name>
        <dbReference type="ChEBI" id="CHEBI:29105"/>
        <label>2</label>
    </ligand>
</feature>
<dbReference type="Pfam" id="PF00684">
    <property type="entry name" value="DnaJ_CXXCXGXG"/>
    <property type="match status" value="1"/>
</dbReference>
<dbReference type="GO" id="GO:0016491">
    <property type="term" value="F:oxidoreductase activity"/>
    <property type="evidence" value="ECO:0007669"/>
    <property type="project" value="UniProtKB-KW"/>
</dbReference>